<name>A0A3L6N8P8_FUSOX</name>
<evidence type="ECO:0000313" key="1">
    <source>
        <dbReference type="EMBL" id="RKK14104.1"/>
    </source>
</evidence>
<gene>
    <name evidence="1" type="ORF">BFJ65_g10674</name>
</gene>
<dbReference type="EMBL" id="MRCU01000007">
    <property type="protein sequence ID" value="RKK14104.1"/>
    <property type="molecule type" value="Genomic_DNA"/>
</dbReference>
<sequence length="43" mass="4855">MTVCKDHLSHTTSPYNSHFRPRIAIVGRALATLRNSLIFLTKS</sequence>
<comment type="caution">
    <text evidence="1">The sequence shown here is derived from an EMBL/GenBank/DDBJ whole genome shotgun (WGS) entry which is preliminary data.</text>
</comment>
<organism evidence="1 2">
    <name type="scientific">Fusarium oxysporum f. sp. cepae</name>
    <dbReference type="NCBI Taxonomy" id="396571"/>
    <lineage>
        <taxon>Eukaryota</taxon>
        <taxon>Fungi</taxon>
        <taxon>Dikarya</taxon>
        <taxon>Ascomycota</taxon>
        <taxon>Pezizomycotina</taxon>
        <taxon>Sordariomycetes</taxon>
        <taxon>Hypocreomycetidae</taxon>
        <taxon>Hypocreales</taxon>
        <taxon>Nectriaceae</taxon>
        <taxon>Fusarium</taxon>
        <taxon>Fusarium oxysporum species complex</taxon>
    </lineage>
</organism>
<dbReference type="Proteomes" id="UP000270866">
    <property type="component" value="Chromosome 9"/>
</dbReference>
<accession>A0A3L6N8P8</accession>
<evidence type="ECO:0000313" key="2">
    <source>
        <dbReference type="Proteomes" id="UP000270866"/>
    </source>
</evidence>
<protein>
    <submittedName>
        <fullName evidence="1">Uncharacterized protein</fullName>
    </submittedName>
</protein>
<reference evidence="1 2" key="1">
    <citation type="journal article" date="2018" name="Sci. Rep.">
        <title>Characterisation of pathogen-specific regions and novel effector candidates in Fusarium oxysporum f. sp. cepae.</title>
        <authorList>
            <person name="Armitage A.D."/>
            <person name="Taylor A."/>
            <person name="Sobczyk M.K."/>
            <person name="Baxter L."/>
            <person name="Greenfield B.P."/>
            <person name="Bates H.J."/>
            <person name="Wilson F."/>
            <person name="Jackson A.C."/>
            <person name="Ott S."/>
            <person name="Harrison R.J."/>
            <person name="Clarkson J.P."/>
        </authorList>
    </citation>
    <scope>NUCLEOTIDE SEQUENCE [LARGE SCALE GENOMIC DNA]</scope>
    <source>
        <strain evidence="1 2">FoC_Fus2</strain>
    </source>
</reference>
<proteinExistence type="predicted"/>
<dbReference type="AlphaFoldDB" id="A0A3L6N8P8"/>